<gene>
    <name evidence="8" type="ORF">NAS2_1602</name>
</gene>
<dbReference type="Gene3D" id="3.90.226.10">
    <property type="entry name" value="2-enoyl-CoA Hydratase, Chain A, domain 1"/>
    <property type="match status" value="1"/>
</dbReference>
<dbReference type="RefSeq" id="WP_174449148.1">
    <property type="nucleotide sequence ID" value="NZ_AP018732.1"/>
</dbReference>
<dbReference type="CDD" id="cd07021">
    <property type="entry name" value="Clp_protease_NfeD_like"/>
    <property type="match status" value="1"/>
</dbReference>
<organism evidence="8 9">
    <name type="scientific">Conexivisphaera calida</name>
    <dbReference type="NCBI Taxonomy" id="1874277"/>
    <lineage>
        <taxon>Archaea</taxon>
        <taxon>Nitrososphaerota</taxon>
        <taxon>Conexivisphaeria</taxon>
        <taxon>Conexivisphaerales</taxon>
        <taxon>Conexivisphaeraceae</taxon>
        <taxon>Conexivisphaera</taxon>
    </lineage>
</organism>
<evidence type="ECO:0000256" key="5">
    <source>
        <dbReference type="SAM" id="Phobius"/>
    </source>
</evidence>
<dbReference type="GO" id="GO:0006508">
    <property type="term" value="P:proteolysis"/>
    <property type="evidence" value="ECO:0007669"/>
    <property type="project" value="UniProtKB-KW"/>
</dbReference>
<feature type="transmembrane region" description="Helical" evidence="5">
    <location>
        <begin position="332"/>
        <end position="352"/>
    </location>
</feature>
<reference evidence="8 9" key="1">
    <citation type="journal article" date="2019" name="ISME J.">
        <title>Isolation and characterization of a thermophilic sulfur- and iron-reducing thaumarchaeote from a terrestrial acidic hot spring.</title>
        <authorList>
            <person name="Kato S."/>
            <person name="Itoh T."/>
            <person name="Yuki M."/>
            <person name="Nagamori M."/>
            <person name="Ohnishi M."/>
            <person name="Uematsu K."/>
            <person name="Suzuki K."/>
            <person name="Takashina T."/>
            <person name="Ohkuma M."/>
        </authorList>
    </citation>
    <scope>NUCLEOTIDE SEQUENCE [LARGE SCALE GENOMIC DNA]</scope>
    <source>
        <strain evidence="8 9">NAS-02</strain>
    </source>
</reference>
<name>A0A4P2VPZ4_9ARCH</name>
<dbReference type="Pfam" id="PF25145">
    <property type="entry name" value="NfeD1b_N"/>
    <property type="match status" value="1"/>
</dbReference>
<dbReference type="OrthoDB" id="28112at2157"/>
<dbReference type="Gene3D" id="2.40.50.140">
    <property type="entry name" value="Nucleic acid-binding proteins"/>
    <property type="match status" value="1"/>
</dbReference>
<protein>
    <submittedName>
        <fullName evidence="8">Membrane-bound ClpP-class protease associated with aq_911</fullName>
    </submittedName>
</protein>
<keyword evidence="9" id="KW-1185">Reference proteome</keyword>
<keyword evidence="4 5" id="KW-0472">Membrane</keyword>
<dbReference type="SUPFAM" id="SSF141322">
    <property type="entry name" value="NfeD domain-like"/>
    <property type="match status" value="1"/>
</dbReference>
<evidence type="ECO:0000256" key="3">
    <source>
        <dbReference type="ARBA" id="ARBA00022989"/>
    </source>
</evidence>
<dbReference type="InterPro" id="IPR056738">
    <property type="entry name" value="NfeD1b_N"/>
</dbReference>
<sequence length="445" mass="46636">MSGSRTLIWIWALVGLTVVLSASNPISLRASGGANGSVVVIDMGYTVDLGSSTLVRNAVEYAMSHRASAILMEMNSPGGYLDDMTNIISYLNEANQSGIPVYTYVLPGGLAASAASYIAMDSNVILMGPGSELGPSTPIVLGGSQLEQNHTEAAMLSLMESEAARWNRNSTAASYMVLYDSSYTAQQAVQYHLADGMADNISAAESYLGIAGLPQVQFSESYYEQFLSVISDPVVDGILMMLGLILIALDVLHPTVVMSAAGSVSLVLGLVGAELVGASAIGLVLLAVSAALLVLELKTGHGLAFLAAVFVGIAGVYMLGQGMQVSPSPYGLDFYAAAAAISVGGVALTVYVRSLSRYRRRPLTGRESLLGNVGVVVRELNPCGEVRIEGFIWRACSEEGRIRKGEEVLVTGYAGLQLKVRRAGNEIRSAQAGRVASTDPALPVN</sequence>
<dbReference type="AlphaFoldDB" id="A0A4P2VPZ4"/>
<proteinExistence type="predicted"/>
<dbReference type="SUPFAM" id="SSF52096">
    <property type="entry name" value="ClpP/crotonase"/>
    <property type="match status" value="1"/>
</dbReference>
<dbReference type="GO" id="GO:0008233">
    <property type="term" value="F:peptidase activity"/>
    <property type="evidence" value="ECO:0007669"/>
    <property type="project" value="UniProtKB-KW"/>
</dbReference>
<keyword evidence="3 5" id="KW-1133">Transmembrane helix</keyword>
<accession>A0A4P2VPZ4</accession>
<dbReference type="InterPro" id="IPR052165">
    <property type="entry name" value="Membrane_assoc_protease"/>
</dbReference>
<dbReference type="PANTHER" id="PTHR33507">
    <property type="entry name" value="INNER MEMBRANE PROTEIN YBBJ"/>
    <property type="match status" value="1"/>
</dbReference>
<dbReference type="GeneID" id="55585408"/>
<dbReference type="InterPro" id="IPR002810">
    <property type="entry name" value="NfeD-like_C"/>
</dbReference>
<evidence type="ECO:0000259" key="6">
    <source>
        <dbReference type="Pfam" id="PF01957"/>
    </source>
</evidence>
<feature type="domain" description="NfeD1b N-terminal" evidence="7">
    <location>
        <begin position="38"/>
        <end position="180"/>
    </location>
</feature>
<evidence type="ECO:0000256" key="2">
    <source>
        <dbReference type="ARBA" id="ARBA00022692"/>
    </source>
</evidence>
<keyword evidence="8" id="KW-0378">Hydrolase</keyword>
<dbReference type="GO" id="GO:0016020">
    <property type="term" value="C:membrane"/>
    <property type="evidence" value="ECO:0007669"/>
    <property type="project" value="UniProtKB-SubCell"/>
</dbReference>
<dbReference type="Pfam" id="PF01957">
    <property type="entry name" value="NfeD"/>
    <property type="match status" value="1"/>
</dbReference>
<feature type="transmembrane region" description="Helical" evidence="5">
    <location>
        <begin position="226"/>
        <end position="249"/>
    </location>
</feature>
<dbReference type="KEGG" id="ccai:NAS2_1602"/>
<dbReference type="InterPro" id="IPR012340">
    <property type="entry name" value="NA-bd_OB-fold"/>
</dbReference>
<dbReference type="EMBL" id="AP018732">
    <property type="protein sequence ID" value="BBE42978.1"/>
    <property type="molecule type" value="Genomic_DNA"/>
</dbReference>
<evidence type="ECO:0000256" key="4">
    <source>
        <dbReference type="ARBA" id="ARBA00023136"/>
    </source>
</evidence>
<dbReference type="Proteomes" id="UP000509448">
    <property type="component" value="Chromosome"/>
</dbReference>
<feature type="transmembrane region" description="Helical" evidence="5">
    <location>
        <begin position="279"/>
        <end position="295"/>
    </location>
</feature>
<dbReference type="InterPro" id="IPR029045">
    <property type="entry name" value="ClpP/crotonase-like_dom_sf"/>
</dbReference>
<keyword evidence="2 5" id="KW-0812">Transmembrane</keyword>
<comment type="subcellular location">
    <subcellularLocation>
        <location evidence="1">Membrane</location>
        <topology evidence="1">Multi-pass membrane protein</topology>
    </subcellularLocation>
</comment>
<evidence type="ECO:0000313" key="8">
    <source>
        <dbReference type="EMBL" id="BBE42978.1"/>
    </source>
</evidence>
<evidence type="ECO:0000256" key="1">
    <source>
        <dbReference type="ARBA" id="ARBA00004141"/>
    </source>
</evidence>
<evidence type="ECO:0000313" key="9">
    <source>
        <dbReference type="Proteomes" id="UP000509448"/>
    </source>
</evidence>
<feature type="domain" description="NfeD-like C-terminal" evidence="6">
    <location>
        <begin position="367"/>
        <end position="422"/>
    </location>
</feature>
<feature type="transmembrane region" description="Helical" evidence="5">
    <location>
        <begin position="302"/>
        <end position="320"/>
    </location>
</feature>
<evidence type="ECO:0000259" key="7">
    <source>
        <dbReference type="Pfam" id="PF25145"/>
    </source>
</evidence>
<keyword evidence="8" id="KW-0645">Protease</keyword>